<evidence type="ECO:0000313" key="2">
    <source>
        <dbReference type="EMBL" id="KAF5893272.1"/>
    </source>
</evidence>
<accession>A0A8J4UEJ4</accession>
<dbReference type="EMBL" id="QNUK01000443">
    <property type="protein sequence ID" value="KAF5893272.1"/>
    <property type="molecule type" value="Genomic_DNA"/>
</dbReference>
<sequence>MTHEEVTKGTAWGSGQARTQRISGNSAEKNKWRNIGWERESEKGKEDREQ</sequence>
<feature type="compositionally biased region" description="Basic and acidic residues" evidence="1">
    <location>
        <begin position="28"/>
        <end position="50"/>
    </location>
</feature>
<dbReference type="AlphaFoldDB" id="A0A8J4UEJ4"/>
<evidence type="ECO:0000313" key="3">
    <source>
        <dbReference type="Proteomes" id="UP000727407"/>
    </source>
</evidence>
<gene>
    <name evidence="2" type="ORF">DAT39_017017</name>
</gene>
<feature type="region of interest" description="Disordered" evidence="1">
    <location>
        <begin position="1"/>
        <end position="50"/>
    </location>
</feature>
<name>A0A8J4UEJ4_CLAMG</name>
<organism evidence="2 3">
    <name type="scientific">Clarias magur</name>
    <name type="common">Asian catfish</name>
    <name type="synonym">Macropteronotus magur</name>
    <dbReference type="NCBI Taxonomy" id="1594786"/>
    <lineage>
        <taxon>Eukaryota</taxon>
        <taxon>Metazoa</taxon>
        <taxon>Chordata</taxon>
        <taxon>Craniata</taxon>
        <taxon>Vertebrata</taxon>
        <taxon>Euteleostomi</taxon>
        <taxon>Actinopterygii</taxon>
        <taxon>Neopterygii</taxon>
        <taxon>Teleostei</taxon>
        <taxon>Ostariophysi</taxon>
        <taxon>Siluriformes</taxon>
        <taxon>Clariidae</taxon>
        <taxon>Clarias</taxon>
    </lineage>
</organism>
<evidence type="ECO:0000256" key="1">
    <source>
        <dbReference type="SAM" id="MobiDB-lite"/>
    </source>
</evidence>
<proteinExistence type="predicted"/>
<dbReference type="Proteomes" id="UP000727407">
    <property type="component" value="Unassembled WGS sequence"/>
</dbReference>
<feature type="non-terminal residue" evidence="2">
    <location>
        <position position="50"/>
    </location>
</feature>
<comment type="caution">
    <text evidence="2">The sequence shown here is derived from an EMBL/GenBank/DDBJ whole genome shotgun (WGS) entry which is preliminary data.</text>
</comment>
<keyword evidence="3" id="KW-1185">Reference proteome</keyword>
<reference evidence="2" key="1">
    <citation type="submission" date="2020-07" db="EMBL/GenBank/DDBJ databases">
        <title>Clarias magur genome sequencing, assembly and annotation.</title>
        <authorList>
            <person name="Kushwaha B."/>
            <person name="Kumar R."/>
            <person name="Das P."/>
            <person name="Joshi C.G."/>
            <person name="Kumar D."/>
            <person name="Nagpure N.S."/>
            <person name="Pandey M."/>
            <person name="Agarwal S."/>
            <person name="Srivastava S."/>
            <person name="Singh M."/>
            <person name="Sahoo L."/>
            <person name="Jayasankar P."/>
            <person name="Meher P.K."/>
            <person name="Koringa P.G."/>
            <person name="Iquebal M.A."/>
            <person name="Das S.P."/>
            <person name="Bit A."/>
            <person name="Patnaik S."/>
            <person name="Patel N."/>
            <person name="Shah T.M."/>
            <person name="Hinsu A."/>
            <person name="Jena J.K."/>
        </authorList>
    </citation>
    <scope>NUCLEOTIDE SEQUENCE</scope>
    <source>
        <strain evidence="2">CIFAMagur01</strain>
        <tissue evidence="2">Testis</tissue>
    </source>
</reference>
<feature type="compositionally biased region" description="Polar residues" evidence="1">
    <location>
        <begin position="16"/>
        <end position="27"/>
    </location>
</feature>
<protein>
    <submittedName>
        <fullName evidence="2">Uncharacterized protein</fullName>
    </submittedName>
</protein>